<evidence type="ECO:0000313" key="3">
    <source>
        <dbReference type="Proteomes" id="UP000460435"/>
    </source>
</evidence>
<comment type="similarity">
    <text evidence="1">Belongs to the ROK (NagC/XylR) family.</text>
</comment>
<sequence>MTAVAQVVGVDLGGTKTRFVLTCEDLTVRAGLTRPTPALDGADAMLTTVVEGVRELVRARGPVAAVGIGTAGVVDHAGGRIVAASDSFSGWAGTNVVDVLRAELDVPVVLENDVNAFLYGERSGGAARGLRDVMGISLGTGVGGAIVLDGQLFRGRLGGAGEIGHVPGFGDEMCTCGQRGHLETLASGRAIARRYRQHTGVDVDAADVAGLARGGDPAATRTLAEAGQGVAQAALMVAGILDVHDVVVGGGVAQAWDVLGVHVRSALAQAEPVGGATITIRRGELGGDAAAIGAAALARCRFALPVTSGRAG</sequence>
<proteinExistence type="inferred from homology"/>
<dbReference type="InterPro" id="IPR049874">
    <property type="entry name" value="ROK_cs"/>
</dbReference>
<dbReference type="AlphaFoldDB" id="A0A7K3M0I7"/>
<dbReference type="RefSeq" id="WP_162449496.1">
    <property type="nucleotide sequence ID" value="NZ_WLZY01000002.1"/>
</dbReference>
<gene>
    <name evidence="2" type="ORF">F7O44_06860</name>
</gene>
<name>A0A7K3M0I7_9ACTN</name>
<dbReference type="InterPro" id="IPR043129">
    <property type="entry name" value="ATPase_NBD"/>
</dbReference>
<keyword evidence="3" id="KW-1185">Reference proteome</keyword>
<dbReference type="PANTHER" id="PTHR18964">
    <property type="entry name" value="ROK (REPRESSOR, ORF, KINASE) FAMILY"/>
    <property type="match status" value="1"/>
</dbReference>
<dbReference type="InterPro" id="IPR000600">
    <property type="entry name" value="ROK"/>
</dbReference>
<dbReference type="PANTHER" id="PTHR18964:SF169">
    <property type="entry name" value="N-ACETYLMANNOSAMINE KINASE"/>
    <property type="match status" value="1"/>
</dbReference>
<dbReference type="SUPFAM" id="SSF53067">
    <property type="entry name" value="Actin-like ATPase domain"/>
    <property type="match status" value="1"/>
</dbReference>
<accession>A0A7K3M0I7</accession>
<organism evidence="2 3">
    <name type="scientific">Phytoactinopolyspora mesophila</name>
    <dbReference type="NCBI Taxonomy" id="2650750"/>
    <lineage>
        <taxon>Bacteria</taxon>
        <taxon>Bacillati</taxon>
        <taxon>Actinomycetota</taxon>
        <taxon>Actinomycetes</taxon>
        <taxon>Jiangellales</taxon>
        <taxon>Jiangellaceae</taxon>
        <taxon>Phytoactinopolyspora</taxon>
    </lineage>
</organism>
<protein>
    <submittedName>
        <fullName evidence="2">ROK family protein</fullName>
    </submittedName>
</protein>
<dbReference type="Gene3D" id="3.30.420.40">
    <property type="match status" value="2"/>
</dbReference>
<reference evidence="2 3" key="1">
    <citation type="submission" date="2019-11" db="EMBL/GenBank/DDBJ databases">
        <authorList>
            <person name="Li X.-J."/>
            <person name="Feng X.-M."/>
        </authorList>
    </citation>
    <scope>NUCLEOTIDE SEQUENCE [LARGE SCALE GENOMIC DNA]</scope>
    <source>
        <strain evidence="2 3">XMNu-373</strain>
    </source>
</reference>
<dbReference type="Proteomes" id="UP000460435">
    <property type="component" value="Unassembled WGS sequence"/>
</dbReference>
<comment type="caution">
    <text evidence="2">The sequence shown here is derived from an EMBL/GenBank/DDBJ whole genome shotgun (WGS) entry which is preliminary data.</text>
</comment>
<evidence type="ECO:0000256" key="1">
    <source>
        <dbReference type="ARBA" id="ARBA00006479"/>
    </source>
</evidence>
<dbReference type="Pfam" id="PF00480">
    <property type="entry name" value="ROK"/>
    <property type="match status" value="1"/>
</dbReference>
<dbReference type="PROSITE" id="PS01125">
    <property type="entry name" value="ROK"/>
    <property type="match status" value="1"/>
</dbReference>
<evidence type="ECO:0000313" key="2">
    <source>
        <dbReference type="EMBL" id="NDL56789.1"/>
    </source>
</evidence>
<dbReference type="EMBL" id="WLZY01000002">
    <property type="protein sequence ID" value="NDL56789.1"/>
    <property type="molecule type" value="Genomic_DNA"/>
</dbReference>